<dbReference type="GO" id="GO:0043565">
    <property type="term" value="F:sequence-specific DNA binding"/>
    <property type="evidence" value="ECO:0007669"/>
    <property type="project" value="InterPro"/>
</dbReference>
<dbReference type="Gene3D" id="1.10.8.60">
    <property type="match status" value="1"/>
</dbReference>
<evidence type="ECO:0000256" key="4">
    <source>
        <dbReference type="ARBA" id="ARBA00023125"/>
    </source>
</evidence>
<dbReference type="InterPro" id="IPR011006">
    <property type="entry name" value="CheY-like_superfamily"/>
</dbReference>
<dbReference type="PROSITE" id="PS50110">
    <property type="entry name" value="RESPONSE_REGULATORY"/>
    <property type="match status" value="1"/>
</dbReference>
<keyword evidence="10" id="KW-1185">Reference proteome</keyword>
<dbReference type="AlphaFoldDB" id="A8H3E2"/>
<dbReference type="GO" id="GO:0000160">
    <property type="term" value="P:phosphorelay signal transduction system"/>
    <property type="evidence" value="ECO:0007669"/>
    <property type="project" value="InterPro"/>
</dbReference>
<dbReference type="InterPro" id="IPR009057">
    <property type="entry name" value="Homeodomain-like_sf"/>
</dbReference>
<dbReference type="Gene3D" id="3.40.50.300">
    <property type="entry name" value="P-loop containing nucleotide triphosphate hydrolases"/>
    <property type="match status" value="1"/>
</dbReference>
<reference evidence="9 10" key="1">
    <citation type="submission" date="2007-10" db="EMBL/GenBank/DDBJ databases">
        <title>Complete sequence of Shewanella pealeana ATCC 700345.</title>
        <authorList>
            <consortium name="US DOE Joint Genome Institute"/>
            <person name="Copeland A."/>
            <person name="Lucas S."/>
            <person name="Lapidus A."/>
            <person name="Barry K."/>
            <person name="Glavina del Rio T."/>
            <person name="Dalin E."/>
            <person name="Tice H."/>
            <person name="Pitluck S."/>
            <person name="Chertkov O."/>
            <person name="Brettin T."/>
            <person name="Bruce D."/>
            <person name="Detter J.C."/>
            <person name="Han C."/>
            <person name="Schmutz J."/>
            <person name="Larimer F."/>
            <person name="Land M."/>
            <person name="Hauser L."/>
            <person name="Kyrpides N."/>
            <person name="Kim E."/>
            <person name="Zhao J.-S.Z."/>
            <person name="Manno D."/>
            <person name="Hawari J."/>
            <person name="Richardson P."/>
        </authorList>
    </citation>
    <scope>NUCLEOTIDE SEQUENCE [LARGE SCALE GENOMIC DNA]</scope>
    <source>
        <strain evidence="10">ATCC 700345 / ANG-SQ1</strain>
    </source>
</reference>
<name>A8H3E2_SHEPA</name>
<dbReference type="KEGG" id="spl:Spea_1756"/>
<dbReference type="CDD" id="cd00156">
    <property type="entry name" value="REC"/>
    <property type="match status" value="1"/>
</dbReference>
<dbReference type="OrthoDB" id="9804019at2"/>
<dbReference type="SUPFAM" id="SSF46689">
    <property type="entry name" value="Homeodomain-like"/>
    <property type="match status" value="1"/>
</dbReference>
<evidence type="ECO:0000256" key="1">
    <source>
        <dbReference type="ARBA" id="ARBA00022741"/>
    </source>
</evidence>
<protein>
    <submittedName>
        <fullName evidence="9">Two component, sigma54 specific, transcriptional regulator, Fis family</fullName>
    </submittedName>
</protein>
<evidence type="ECO:0000313" key="9">
    <source>
        <dbReference type="EMBL" id="ABV87079.1"/>
    </source>
</evidence>
<dbReference type="InterPro" id="IPR002197">
    <property type="entry name" value="HTH_Fis"/>
</dbReference>
<dbReference type="InterPro" id="IPR025943">
    <property type="entry name" value="Sigma_54_int_dom_ATP-bd_2"/>
</dbReference>
<dbReference type="GO" id="GO:0005524">
    <property type="term" value="F:ATP binding"/>
    <property type="evidence" value="ECO:0007669"/>
    <property type="project" value="UniProtKB-KW"/>
</dbReference>
<dbReference type="SMART" id="SM00382">
    <property type="entry name" value="AAA"/>
    <property type="match status" value="1"/>
</dbReference>
<evidence type="ECO:0000313" key="10">
    <source>
        <dbReference type="Proteomes" id="UP000002608"/>
    </source>
</evidence>
<dbReference type="InterPro" id="IPR058031">
    <property type="entry name" value="AAA_lid_NorR"/>
</dbReference>
<feature type="modified residue" description="4-aspartylphosphate" evidence="6">
    <location>
        <position position="56"/>
    </location>
</feature>
<evidence type="ECO:0000256" key="3">
    <source>
        <dbReference type="ARBA" id="ARBA00023015"/>
    </source>
</evidence>
<dbReference type="Pfam" id="PF00072">
    <property type="entry name" value="Response_reg"/>
    <property type="match status" value="1"/>
</dbReference>
<dbReference type="STRING" id="398579.Spea_1756"/>
<feature type="domain" description="Response regulatory" evidence="8">
    <location>
        <begin position="7"/>
        <end position="121"/>
    </location>
</feature>
<dbReference type="CDD" id="cd00009">
    <property type="entry name" value="AAA"/>
    <property type="match status" value="1"/>
</dbReference>
<dbReference type="InterPro" id="IPR025944">
    <property type="entry name" value="Sigma_54_int_dom_CS"/>
</dbReference>
<dbReference type="RefSeq" id="WP_012154999.1">
    <property type="nucleotide sequence ID" value="NC_009901.1"/>
</dbReference>
<dbReference type="Gene3D" id="1.10.10.60">
    <property type="entry name" value="Homeodomain-like"/>
    <property type="match status" value="1"/>
</dbReference>
<sequence length="450" mass="50118">MNKAPLQILVVEDEPDQRELICQILASNQYQITSAESVEEAILSIKSSVPDLVFSDWKLGQLTGMDLLTYVRREHPDMGFIIATAYGTITHAVDAMQAGADDYLSKPYQRQSLLMAIDKVAKSLTLKQQNRRLASELSQQQELVGLVGKAPCMQKVYARVQRVSATDATVLIGGESGTGKELAARALYQLSSRQHKPFVAINCGAIPETLAESELFGAEKGAFTGANTLKIGKLEAANGGTIFLDEIGELPLLQQTKLLRFLQEGVISRLGQNGEIKLDVRVIAATHRNLKEEVEKGNFREDLFYRLNVVPIDMPPLRERKEDIGRLIEHFLKIHAGQYGVEAVKLSAETMKSLLDYPWPGNVRELSNRVERFVLLADEQELVAELASGLVAINPSQFVLPEAGFEWEAFEKDCLQQAMSRHEGNRTQAAKQLGLSYKAFLYRLEKYQLV</sequence>
<dbReference type="SUPFAM" id="SSF52172">
    <property type="entry name" value="CheY-like"/>
    <property type="match status" value="1"/>
</dbReference>
<dbReference type="InterPro" id="IPR001789">
    <property type="entry name" value="Sig_transdc_resp-reg_receiver"/>
</dbReference>
<dbReference type="PROSITE" id="PS00676">
    <property type="entry name" value="SIGMA54_INTERACT_2"/>
    <property type="match status" value="1"/>
</dbReference>
<dbReference type="SMART" id="SM00448">
    <property type="entry name" value="REC"/>
    <property type="match status" value="1"/>
</dbReference>
<dbReference type="Gene3D" id="3.40.50.2300">
    <property type="match status" value="1"/>
</dbReference>
<organism evidence="9 10">
    <name type="scientific">Shewanella pealeana (strain ATCC 700345 / ANG-SQ1)</name>
    <dbReference type="NCBI Taxonomy" id="398579"/>
    <lineage>
        <taxon>Bacteria</taxon>
        <taxon>Pseudomonadati</taxon>
        <taxon>Pseudomonadota</taxon>
        <taxon>Gammaproteobacteria</taxon>
        <taxon>Alteromonadales</taxon>
        <taxon>Shewanellaceae</taxon>
        <taxon>Shewanella</taxon>
    </lineage>
</organism>
<dbReference type="PANTHER" id="PTHR32071">
    <property type="entry name" value="TRANSCRIPTIONAL REGULATORY PROTEIN"/>
    <property type="match status" value="1"/>
</dbReference>
<evidence type="ECO:0000259" key="8">
    <source>
        <dbReference type="PROSITE" id="PS50110"/>
    </source>
</evidence>
<keyword evidence="4" id="KW-0238">DNA-binding</keyword>
<dbReference type="InterPro" id="IPR003593">
    <property type="entry name" value="AAA+_ATPase"/>
</dbReference>
<dbReference type="HOGENOM" id="CLU_000445_0_6_6"/>
<dbReference type="InterPro" id="IPR002078">
    <property type="entry name" value="Sigma_54_int"/>
</dbReference>
<dbReference type="GO" id="GO:0006355">
    <property type="term" value="P:regulation of DNA-templated transcription"/>
    <property type="evidence" value="ECO:0007669"/>
    <property type="project" value="InterPro"/>
</dbReference>
<dbReference type="Proteomes" id="UP000002608">
    <property type="component" value="Chromosome"/>
</dbReference>
<keyword evidence="2" id="KW-0067">ATP-binding</keyword>
<dbReference type="FunFam" id="3.40.50.300:FF:000006">
    <property type="entry name" value="DNA-binding transcriptional regulator NtrC"/>
    <property type="match status" value="1"/>
</dbReference>
<dbReference type="PROSITE" id="PS50045">
    <property type="entry name" value="SIGMA54_INTERACT_4"/>
    <property type="match status" value="1"/>
</dbReference>
<feature type="domain" description="Sigma-54 factor interaction" evidence="7">
    <location>
        <begin position="146"/>
        <end position="375"/>
    </location>
</feature>
<proteinExistence type="predicted"/>
<keyword evidence="5" id="KW-0804">Transcription</keyword>
<dbReference type="EMBL" id="CP000851">
    <property type="protein sequence ID" value="ABV87079.1"/>
    <property type="molecule type" value="Genomic_DNA"/>
</dbReference>
<dbReference type="PRINTS" id="PR01590">
    <property type="entry name" value="HTHFIS"/>
</dbReference>
<keyword evidence="3" id="KW-0805">Transcription regulation</keyword>
<dbReference type="PROSITE" id="PS00688">
    <property type="entry name" value="SIGMA54_INTERACT_3"/>
    <property type="match status" value="1"/>
</dbReference>
<dbReference type="Pfam" id="PF25601">
    <property type="entry name" value="AAA_lid_14"/>
    <property type="match status" value="1"/>
</dbReference>
<dbReference type="InterPro" id="IPR027417">
    <property type="entry name" value="P-loop_NTPase"/>
</dbReference>
<dbReference type="Pfam" id="PF02954">
    <property type="entry name" value="HTH_8"/>
    <property type="match status" value="1"/>
</dbReference>
<evidence type="ECO:0000256" key="5">
    <source>
        <dbReference type="ARBA" id="ARBA00023163"/>
    </source>
</evidence>
<evidence type="ECO:0000256" key="2">
    <source>
        <dbReference type="ARBA" id="ARBA00022840"/>
    </source>
</evidence>
<evidence type="ECO:0000256" key="6">
    <source>
        <dbReference type="PROSITE-ProRule" id="PRU00169"/>
    </source>
</evidence>
<dbReference type="eggNOG" id="COG2204">
    <property type="taxonomic scope" value="Bacteria"/>
</dbReference>
<accession>A8H3E2</accession>
<evidence type="ECO:0000259" key="7">
    <source>
        <dbReference type="PROSITE" id="PS50045"/>
    </source>
</evidence>
<dbReference type="SUPFAM" id="SSF52540">
    <property type="entry name" value="P-loop containing nucleoside triphosphate hydrolases"/>
    <property type="match status" value="1"/>
</dbReference>
<keyword evidence="6" id="KW-0597">Phosphoprotein</keyword>
<gene>
    <name evidence="9" type="ordered locus">Spea_1756</name>
</gene>
<dbReference type="Pfam" id="PF00158">
    <property type="entry name" value="Sigma54_activat"/>
    <property type="match status" value="1"/>
</dbReference>
<keyword evidence="1" id="KW-0547">Nucleotide-binding</keyword>